<dbReference type="InterPro" id="IPR049326">
    <property type="entry name" value="Rhodopsin_dom_fungi"/>
</dbReference>
<evidence type="ECO:0000313" key="5">
    <source>
        <dbReference type="Proteomes" id="UP000326565"/>
    </source>
</evidence>
<keyword evidence="2" id="KW-1133">Transmembrane helix</keyword>
<sequence length="348" mass="37867">MTALSGSPPSGIAPPLSKDNDNDHSGLIVIVTSLALFLILASLSVRIYAASKRALGLDDCICACAQVSMTLASVHYGWGKTHDGIPDNDLIPMVKTTYASDLLYVLVLGLSKVCTMVFYRNLSMRRSMWTINGILVACSIWTVLAMVMLGVRCSKDPWRDIDNHCFGILPRWQTICALDIILEILILAYPARIIYNVQISFPKKLIVFTILSSRVILIPLSAVHLYFVQRQIRSSSPTLVGTYATTVAEIHVSLSVVALTVSSLKMFVAVYEDEQGLAYTEDVSESQGNSDGSRRSKSKSSRWPRQTQDPEAASASCEGGTVLHSVSGAWVTHETYEDTGPGESGPSS</sequence>
<evidence type="ECO:0000256" key="1">
    <source>
        <dbReference type="SAM" id="MobiDB-lite"/>
    </source>
</evidence>
<feature type="transmembrane region" description="Helical" evidence="2">
    <location>
        <begin position="131"/>
        <end position="151"/>
    </location>
</feature>
<feature type="transmembrane region" description="Helical" evidence="2">
    <location>
        <begin position="205"/>
        <end position="227"/>
    </location>
</feature>
<dbReference type="Proteomes" id="UP000326565">
    <property type="component" value="Unassembled WGS sequence"/>
</dbReference>
<organism evidence="4 5">
    <name type="scientific">Aspergillus leporis</name>
    <dbReference type="NCBI Taxonomy" id="41062"/>
    <lineage>
        <taxon>Eukaryota</taxon>
        <taxon>Fungi</taxon>
        <taxon>Dikarya</taxon>
        <taxon>Ascomycota</taxon>
        <taxon>Pezizomycotina</taxon>
        <taxon>Eurotiomycetes</taxon>
        <taxon>Eurotiomycetidae</taxon>
        <taxon>Eurotiales</taxon>
        <taxon>Aspergillaceae</taxon>
        <taxon>Aspergillus</taxon>
        <taxon>Aspergillus subgen. Circumdati</taxon>
    </lineage>
</organism>
<keyword evidence="5" id="KW-1185">Reference proteome</keyword>
<feature type="transmembrane region" description="Helical" evidence="2">
    <location>
        <begin position="171"/>
        <end position="193"/>
    </location>
</feature>
<feature type="region of interest" description="Disordered" evidence="1">
    <location>
        <begin position="281"/>
        <end position="319"/>
    </location>
</feature>
<gene>
    <name evidence="4" type="ORF">BDV29DRAFT_196392</name>
</gene>
<feature type="transmembrane region" description="Helical" evidence="2">
    <location>
        <begin position="26"/>
        <end position="48"/>
    </location>
</feature>
<evidence type="ECO:0000256" key="2">
    <source>
        <dbReference type="SAM" id="Phobius"/>
    </source>
</evidence>
<protein>
    <recommendedName>
        <fullName evidence="3">Rhodopsin domain-containing protein</fullName>
    </recommendedName>
</protein>
<proteinExistence type="predicted"/>
<dbReference type="PANTHER" id="PTHR39614">
    <property type="entry name" value="INTEGRAL MEMBRANE PROTEIN"/>
    <property type="match status" value="1"/>
</dbReference>
<evidence type="ECO:0000313" key="4">
    <source>
        <dbReference type="EMBL" id="KAB8067498.1"/>
    </source>
</evidence>
<dbReference type="PANTHER" id="PTHR39614:SF2">
    <property type="entry name" value="INTEGRAL MEMBRANE PROTEIN"/>
    <property type="match status" value="1"/>
</dbReference>
<feature type="domain" description="Rhodopsin" evidence="3">
    <location>
        <begin position="51"/>
        <end position="267"/>
    </location>
</feature>
<keyword evidence="2" id="KW-0472">Membrane</keyword>
<dbReference type="EMBL" id="ML732479">
    <property type="protein sequence ID" value="KAB8067498.1"/>
    <property type="molecule type" value="Genomic_DNA"/>
</dbReference>
<name>A0A5N5WGP8_9EURO</name>
<accession>A0A5N5WGP8</accession>
<keyword evidence="2" id="KW-0812">Transmembrane</keyword>
<evidence type="ECO:0000259" key="3">
    <source>
        <dbReference type="Pfam" id="PF20684"/>
    </source>
</evidence>
<feature type="transmembrane region" description="Helical" evidence="2">
    <location>
        <begin position="98"/>
        <end position="119"/>
    </location>
</feature>
<reference evidence="4 5" key="1">
    <citation type="submission" date="2019-04" db="EMBL/GenBank/DDBJ databases">
        <title>Friends and foes A comparative genomics study of 23 Aspergillus species from section Flavi.</title>
        <authorList>
            <consortium name="DOE Joint Genome Institute"/>
            <person name="Kjaerbolling I."/>
            <person name="Vesth T."/>
            <person name="Frisvad J.C."/>
            <person name="Nybo J.L."/>
            <person name="Theobald S."/>
            <person name="Kildgaard S."/>
            <person name="Isbrandt T."/>
            <person name="Kuo A."/>
            <person name="Sato A."/>
            <person name="Lyhne E.K."/>
            <person name="Kogle M.E."/>
            <person name="Wiebenga A."/>
            <person name="Kun R.S."/>
            <person name="Lubbers R.J."/>
            <person name="Makela M.R."/>
            <person name="Barry K."/>
            <person name="Chovatia M."/>
            <person name="Clum A."/>
            <person name="Daum C."/>
            <person name="Haridas S."/>
            <person name="He G."/>
            <person name="LaButti K."/>
            <person name="Lipzen A."/>
            <person name="Mondo S."/>
            <person name="Riley R."/>
            <person name="Salamov A."/>
            <person name="Simmons B.A."/>
            <person name="Magnuson J.K."/>
            <person name="Henrissat B."/>
            <person name="Mortensen U.H."/>
            <person name="Larsen T.O."/>
            <person name="Devries R.P."/>
            <person name="Grigoriev I.V."/>
            <person name="Machida M."/>
            <person name="Baker S.E."/>
            <person name="Andersen M.R."/>
        </authorList>
    </citation>
    <scope>NUCLEOTIDE SEQUENCE [LARGE SCALE GENOMIC DNA]</scope>
    <source>
        <strain evidence="4 5">CBS 151.66</strain>
    </source>
</reference>
<dbReference type="AlphaFoldDB" id="A0A5N5WGP8"/>
<dbReference type="OrthoDB" id="3918601at2759"/>
<dbReference type="Pfam" id="PF20684">
    <property type="entry name" value="Fung_rhodopsin"/>
    <property type="match status" value="1"/>
</dbReference>